<dbReference type="Gene3D" id="3.30.870.10">
    <property type="entry name" value="Endonuclease Chain A"/>
    <property type="match status" value="2"/>
</dbReference>
<dbReference type="Pfam" id="PF13089">
    <property type="entry name" value="PP_kinase_N"/>
    <property type="match status" value="1"/>
</dbReference>
<dbReference type="Pfam" id="PF13090">
    <property type="entry name" value="PP_kinase_C"/>
    <property type="match status" value="1"/>
</dbReference>
<dbReference type="CDD" id="cd09168">
    <property type="entry name" value="PLDc_PaPPK1_C2_like"/>
    <property type="match status" value="1"/>
</dbReference>
<dbReference type="Pfam" id="PF17941">
    <property type="entry name" value="PP_kinase_C_1"/>
    <property type="match status" value="1"/>
</dbReference>
<protein>
    <recommendedName>
        <fullName evidence="6">Polyphosphate kinase</fullName>
        <ecNumber evidence="6">2.7.4.1</ecNumber>
    </recommendedName>
</protein>
<keyword evidence="5" id="KW-0067">ATP-binding</keyword>
<dbReference type="NCBIfam" id="TIGR03705">
    <property type="entry name" value="poly_P_kin"/>
    <property type="match status" value="1"/>
</dbReference>
<comment type="catalytic activity">
    <reaction evidence="6">
        <text>[phosphate](n) + ATP = [phosphate](n+1) + ADP</text>
        <dbReference type="Rhea" id="RHEA:19573"/>
        <dbReference type="Rhea" id="RHEA-COMP:9859"/>
        <dbReference type="Rhea" id="RHEA-COMP:14280"/>
        <dbReference type="ChEBI" id="CHEBI:16838"/>
        <dbReference type="ChEBI" id="CHEBI:30616"/>
        <dbReference type="ChEBI" id="CHEBI:456216"/>
        <dbReference type="EC" id="2.7.4.1"/>
    </reaction>
</comment>
<evidence type="ECO:0000313" key="12">
    <source>
        <dbReference type="Proteomes" id="UP001210231"/>
    </source>
</evidence>
<evidence type="ECO:0000259" key="8">
    <source>
        <dbReference type="Pfam" id="PF13089"/>
    </source>
</evidence>
<feature type="domain" description="Polyphosphate kinase C-terminal" evidence="10">
    <location>
        <begin position="308"/>
        <end position="472"/>
    </location>
</feature>
<gene>
    <name evidence="11" type="primary">ppk1</name>
    <name evidence="11" type="ORF">O3P16_04425</name>
</gene>
<dbReference type="InterPro" id="IPR024953">
    <property type="entry name" value="PP_kinase_middle"/>
</dbReference>
<dbReference type="SUPFAM" id="SSF143724">
    <property type="entry name" value="PHP14-like"/>
    <property type="match status" value="1"/>
</dbReference>
<keyword evidence="4 11" id="KW-0418">Kinase</keyword>
<evidence type="ECO:0000259" key="7">
    <source>
        <dbReference type="Pfam" id="PF02503"/>
    </source>
</evidence>
<dbReference type="RefSeq" id="WP_407030368.1">
    <property type="nucleotide sequence ID" value="NZ_JAQGEF010000004.1"/>
</dbReference>
<dbReference type="InterPro" id="IPR025198">
    <property type="entry name" value="PPK_N_dom"/>
</dbReference>
<comment type="function">
    <text evidence="6">Catalyzes the reversible transfer of the terminal phosphate of ATP to form a long-chain polyphosphate (polyP).</text>
</comment>
<feature type="domain" description="Polyphosphate kinase middle" evidence="7">
    <location>
        <begin position="113"/>
        <end position="284"/>
    </location>
</feature>
<evidence type="ECO:0000313" key="11">
    <source>
        <dbReference type="EMBL" id="MDA3614039.1"/>
    </source>
</evidence>
<comment type="similarity">
    <text evidence="6">Belongs to the polyphosphate kinase 1 (PPK1) family.</text>
</comment>
<dbReference type="SUPFAM" id="SSF56024">
    <property type="entry name" value="Phospholipase D/nuclease"/>
    <property type="match status" value="2"/>
</dbReference>
<dbReference type="SUPFAM" id="SSF140356">
    <property type="entry name" value="PPK N-terminal domain-like"/>
    <property type="match status" value="1"/>
</dbReference>
<evidence type="ECO:0000259" key="9">
    <source>
        <dbReference type="Pfam" id="PF13090"/>
    </source>
</evidence>
<dbReference type="PANTHER" id="PTHR30218:SF0">
    <property type="entry name" value="POLYPHOSPHATE KINASE"/>
    <property type="match status" value="1"/>
</dbReference>
<dbReference type="EMBL" id="JAQGEF010000004">
    <property type="protein sequence ID" value="MDA3614039.1"/>
    <property type="molecule type" value="Genomic_DNA"/>
</dbReference>
<dbReference type="InterPro" id="IPR025200">
    <property type="entry name" value="PPK_C_dom2"/>
</dbReference>
<organism evidence="11 12">
    <name type="scientific">Polluticaenibacter yanchengensis</name>
    <dbReference type="NCBI Taxonomy" id="3014562"/>
    <lineage>
        <taxon>Bacteria</taxon>
        <taxon>Pseudomonadati</taxon>
        <taxon>Bacteroidota</taxon>
        <taxon>Chitinophagia</taxon>
        <taxon>Chitinophagales</taxon>
        <taxon>Chitinophagaceae</taxon>
        <taxon>Polluticaenibacter</taxon>
    </lineage>
</organism>
<accession>A0ABT4UHF6</accession>
<sequence>MKFINRDTSWLGFNERVLLEAGSKDVPLIERLKFLSIFSSNLDEFSRVRIPSINAEKKALKKEGGVSIAQKVKETIEAQQNLYGATLAEILSLLKKEDVIILYKEEADKEITDVLNEYFFSKIASYLHVRYLDESSLFFPENHFLYLVGEAKDRNEIAVVNIPSEYINRFLVVQKNGKTYFAFIDDILRMNLGKIWIGKGIEKAYSIKVSRNAELFLEDEEEGNLLKKVSTQITKRDTGLAARLLYDAEMPASILNKIKQVFGLENAMLVEGGRYHNLKDLNKIAVGNKSLYYPKAPVIDYKIKQSFLFDELRKKDVLLHLPFHKYDTVLRFFNEASLDPFVTEINMTVYRLSHTSQIAETLISAAGNGKKVTVFVELKARFDEANNIVWAEKMRDAGVKIIYSIPNKKVHAKVVLVKRKTEKKTQLFGILGTGNFNELTALFYTDHIYMTSQKSLLNDLDKLFKVLKKKQKQISEVDFTPSSLLIAPFNLKQRFYELIDREIAHAKSGRYAYIRVKFNNLEDKQIIKKLYEASNAGVRIDLMVRAICCLNPGVKGQSELITVCRVVDRYLEHGRIFYFENGGDSEVFLGSSDWMTRNIDRRVEVCFPVLDKRYKKELTDILDIYFNDGVKATGIKKDQVFKPGKNTGQAQVEMFKYLAV</sequence>
<evidence type="ECO:0000256" key="2">
    <source>
        <dbReference type="ARBA" id="ARBA00022679"/>
    </source>
</evidence>
<comment type="PTM">
    <text evidence="6">An intermediate of this reaction is the autophosphorylated ppk in which a phosphate is covalently linked to a histidine residue through a N-P bond.</text>
</comment>
<proteinExistence type="inferred from homology"/>
<dbReference type="Pfam" id="PF02503">
    <property type="entry name" value="PP_kinase"/>
    <property type="match status" value="1"/>
</dbReference>
<keyword evidence="3" id="KW-0547">Nucleotide-binding</keyword>
<keyword evidence="2 6" id="KW-0808">Transferase</keyword>
<evidence type="ECO:0000256" key="3">
    <source>
        <dbReference type="ARBA" id="ARBA00022741"/>
    </source>
</evidence>
<dbReference type="Gene3D" id="1.20.58.310">
    <property type="entry name" value="Polyphosphate kinase N-terminal domain"/>
    <property type="match status" value="1"/>
</dbReference>
<evidence type="ECO:0000256" key="5">
    <source>
        <dbReference type="ARBA" id="ARBA00022840"/>
    </source>
</evidence>
<keyword evidence="12" id="KW-1185">Reference proteome</keyword>
<name>A0ABT4UHF6_9BACT</name>
<reference evidence="11 12" key="1">
    <citation type="submission" date="2022-12" db="EMBL/GenBank/DDBJ databases">
        <title>Chitinophagaceae gen. sp. nov., a new member of the family Chitinophagaceae, isolated from soil in a chemical factory.</title>
        <authorList>
            <person name="Ke Z."/>
        </authorList>
    </citation>
    <scope>NUCLEOTIDE SEQUENCE [LARGE SCALE GENOMIC DNA]</scope>
    <source>
        <strain evidence="11 12">LY-5</strain>
    </source>
</reference>
<dbReference type="PANTHER" id="PTHR30218">
    <property type="entry name" value="POLYPHOSPHATE KINASE"/>
    <property type="match status" value="1"/>
</dbReference>
<dbReference type="Proteomes" id="UP001210231">
    <property type="component" value="Unassembled WGS sequence"/>
</dbReference>
<feature type="domain" description="Polyphosphate kinase C-terminal" evidence="9">
    <location>
        <begin position="484"/>
        <end position="652"/>
    </location>
</feature>
<evidence type="ECO:0000256" key="4">
    <source>
        <dbReference type="ARBA" id="ARBA00022777"/>
    </source>
</evidence>
<dbReference type="InterPro" id="IPR036832">
    <property type="entry name" value="PPK_N_dom_sf"/>
</dbReference>
<evidence type="ECO:0000256" key="1">
    <source>
        <dbReference type="ARBA" id="ARBA00022553"/>
    </source>
</evidence>
<evidence type="ECO:0000256" key="6">
    <source>
        <dbReference type="RuleBase" id="RU003800"/>
    </source>
</evidence>
<dbReference type="Gene3D" id="3.30.1840.10">
    <property type="entry name" value="Polyphosphate kinase middle domain"/>
    <property type="match status" value="1"/>
</dbReference>
<feature type="domain" description="Polyphosphate kinase N-terminal" evidence="8">
    <location>
        <begin position="3"/>
        <end position="101"/>
    </location>
</feature>
<dbReference type="InterPro" id="IPR003414">
    <property type="entry name" value="PP_kinase"/>
</dbReference>
<dbReference type="GO" id="GO:0008976">
    <property type="term" value="F:polyphosphate kinase activity"/>
    <property type="evidence" value="ECO:0007669"/>
    <property type="project" value="UniProtKB-EC"/>
</dbReference>
<dbReference type="EC" id="2.7.4.1" evidence="6"/>
<dbReference type="PIRSF" id="PIRSF015589">
    <property type="entry name" value="PP_kinase"/>
    <property type="match status" value="1"/>
</dbReference>
<comment type="caution">
    <text evidence="11">The sequence shown here is derived from an EMBL/GenBank/DDBJ whole genome shotgun (WGS) entry which is preliminary data.</text>
</comment>
<dbReference type="NCBIfam" id="NF003917">
    <property type="entry name" value="PRK05443.1-1"/>
    <property type="match status" value="1"/>
</dbReference>
<evidence type="ECO:0000259" key="10">
    <source>
        <dbReference type="Pfam" id="PF17941"/>
    </source>
</evidence>
<dbReference type="InterPro" id="IPR041108">
    <property type="entry name" value="PP_kinase_C_1"/>
</dbReference>
<dbReference type="InterPro" id="IPR036830">
    <property type="entry name" value="PP_kinase_middle_dom_sf"/>
</dbReference>
<keyword evidence="1 6" id="KW-0597">Phosphoprotein</keyword>